<proteinExistence type="predicted"/>
<protein>
    <recommendedName>
        <fullName evidence="3">CYTH domain-containing protein</fullName>
    </recommendedName>
</protein>
<dbReference type="EMBL" id="MLKD01000006">
    <property type="protein sequence ID" value="OQE25390.1"/>
    <property type="molecule type" value="Genomic_DNA"/>
</dbReference>
<dbReference type="OrthoDB" id="4573177at2759"/>
<reference evidence="2" key="1">
    <citation type="journal article" date="2017" name="Nat. Microbiol.">
        <title>Global analysis of biosynthetic gene clusters reveals vast potential of secondary metabolite production in Penicillium species.</title>
        <authorList>
            <person name="Nielsen J.C."/>
            <person name="Grijseels S."/>
            <person name="Prigent S."/>
            <person name="Ji B."/>
            <person name="Dainat J."/>
            <person name="Nielsen K.F."/>
            <person name="Frisvad J.C."/>
            <person name="Workman M."/>
            <person name="Nielsen J."/>
        </authorList>
    </citation>
    <scope>NUCLEOTIDE SEQUENCE [LARGE SCALE GENOMIC DNA]</scope>
    <source>
        <strain evidence="2">IBT 24891</strain>
    </source>
</reference>
<organism evidence="1 2">
    <name type="scientific">Penicillium steckii</name>
    <dbReference type="NCBI Taxonomy" id="303698"/>
    <lineage>
        <taxon>Eukaryota</taxon>
        <taxon>Fungi</taxon>
        <taxon>Dikarya</taxon>
        <taxon>Ascomycota</taxon>
        <taxon>Pezizomycotina</taxon>
        <taxon>Eurotiomycetes</taxon>
        <taxon>Eurotiomycetidae</taxon>
        <taxon>Eurotiales</taxon>
        <taxon>Aspergillaceae</taxon>
        <taxon>Penicillium</taxon>
    </lineage>
</organism>
<evidence type="ECO:0000313" key="2">
    <source>
        <dbReference type="Proteomes" id="UP000191285"/>
    </source>
</evidence>
<dbReference type="Proteomes" id="UP000191285">
    <property type="component" value="Unassembled WGS sequence"/>
</dbReference>
<accession>A0A1V6THL0</accession>
<evidence type="ECO:0008006" key="3">
    <source>
        <dbReference type="Google" id="ProtNLM"/>
    </source>
</evidence>
<evidence type="ECO:0000313" key="1">
    <source>
        <dbReference type="EMBL" id="OQE25390.1"/>
    </source>
</evidence>
<dbReference type="AlphaFoldDB" id="A0A1V6THL0"/>
<gene>
    <name evidence="1" type="ORF">PENSTE_c006G00163</name>
</gene>
<dbReference type="STRING" id="303698.A0A1V6THL0"/>
<name>A0A1V6THL0_9EURO</name>
<comment type="caution">
    <text evidence="1">The sequence shown here is derived from an EMBL/GenBank/DDBJ whole genome shotgun (WGS) entry which is preliminary data.</text>
</comment>
<sequence length="265" mass="30372">MAAIDIAPQPVPNMKHDYEIRLLLDSTAVLNSNNEPTDTVLSAFKMPLTATKINVQFLDKSSLDLYIAGWSARIRKNENKKDLEFTYKKRYTISDGNIDAALDVANINGFNADNKKYEAQVEWGLEHKTLSISRKKDVDYKNNGTDLPGTEKARNLLIDEAPKEFDNSNGIFTWGTNILKESRIFGPILYQRFIGSWNGIPLYLEVWPLLNSTRTVIEYFVEASFKTESREKASVEKENLAGFLQSKGWFLERELLKTQIIMERY</sequence>
<keyword evidence="2" id="KW-1185">Reference proteome</keyword>